<dbReference type="Gene3D" id="3.20.20.70">
    <property type="entry name" value="Aldolase class I"/>
    <property type="match status" value="1"/>
</dbReference>
<dbReference type="PANTHER" id="PTHR43432">
    <property type="entry name" value="SLR0285 PROTEIN"/>
    <property type="match status" value="1"/>
</dbReference>
<comment type="caution">
    <text evidence="7">The sequence shown here is derived from an EMBL/GenBank/DDBJ whole genome shotgun (WGS) entry which is preliminary data.</text>
</comment>
<dbReference type="CDD" id="cd01335">
    <property type="entry name" value="Radical_SAM"/>
    <property type="match status" value="1"/>
</dbReference>
<dbReference type="InterPro" id="IPR007197">
    <property type="entry name" value="rSAM"/>
</dbReference>
<evidence type="ECO:0000256" key="2">
    <source>
        <dbReference type="ARBA" id="ARBA00022691"/>
    </source>
</evidence>
<name>A0A7C3WTL5_9BACT</name>
<reference evidence="7" key="1">
    <citation type="journal article" date="2020" name="mSystems">
        <title>Genome- and Community-Level Interaction Insights into Carbon Utilization and Element Cycling Functions of Hydrothermarchaeota in Hydrothermal Sediment.</title>
        <authorList>
            <person name="Zhou Z."/>
            <person name="Liu Y."/>
            <person name="Xu W."/>
            <person name="Pan J."/>
            <person name="Luo Z.H."/>
            <person name="Li M."/>
        </authorList>
    </citation>
    <scope>NUCLEOTIDE SEQUENCE [LARGE SCALE GENOMIC DNA]</scope>
    <source>
        <strain evidence="7">SpSt-751</strain>
    </source>
</reference>
<gene>
    <name evidence="7" type="ORF">ENV35_07855</name>
</gene>
<keyword evidence="4" id="KW-0408">Iron</keyword>
<organism evidence="7">
    <name type="scientific">Dictyoglomus turgidum</name>
    <dbReference type="NCBI Taxonomy" id="513050"/>
    <lineage>
        <taxon>Bacteria</taxon>
        <taxon>Pseudomonadati</taxon>
        <taxon>Dictyoglomota</taxon>
        <taxon>Dictyoglomia</taxon>
        <taxon>Dictyoglomales</taxon>
        <taxon>Dictyoglomaceae</taxon>
        <taxon>Dictyoglomus</taxon>
    </lineage>
</organism>
<dbReference type="SFLD" id="SFLDG01084">
    <property type="entry name" value="Uncharacterised_Radical_SAM_Su"/>
    <property type="match status" value="1"/>
</dbReference>
<dbReference type="EMBL" id="DTGA01000207">
    <property type="protein sequence ID" value="HGB31769.1"/>
    <property type="molecule type" value="Genomic_DNA"/>
</dbReference>
<dbReference type="SUPFAM" id="SSF102114">
    <property type="entry name" value="Radical SAM enzymes"/>
    <property type="match status" value="1"/>
</dbReference>
<sequence>MLRELGYKYLLIDSEIISQVIEEGFTQELQTFSKLGRIFILGSNKPKTKIPFNFSFINFSPEIGKSSRDVISKIRENKNSLGISKVLKLSKTQMRVKVLYIKKTRESVLTDIAKLYKLNFEACRKKRDCDLRLATYGMENCPHRCIYCFANYNWSQPTILLFDFDKKLKEDLNRPEFKKLIHQGYPIHVGSIMDFGSELSLFFKQIHKALKVLKGRNIFIGTKSPLIAKDDVIEAIKDHGRAEVVFTYTGLGKNLEPNLPYDSRNFPFKAIKKLTSNGIKVILLYKPIIPGLNDREEKIRDIFKKAKEVGIDEVSTGFLKMNYRFQDSIKANSPRYYRYFKKVLTDQVEKDFLPSFQFRIQMAKELKKICDELGMKISFCQPYIGNLKSELANSFCPCRKERWQ</sequence>
<accession>A0A7C3WTL5</accession>
<protein>
    <submittedName>
        <fullName evidence="7">Radical SAM protein</fullName>
    </submittedName>
</protein>
<feature type="domain" description="Radical SAM core" evidence="6">
    <location>
        <begin position="138"/>
        <end position="300"/>
    </location>
</feature>
<dbReference type="InterPro" id="IPR040086">
    <property type="entry name" value="MJ0683-like"/>
</dbReference>
<comment type="cofactor">
    <cofactor evidence="1">
        <name>[4Fe-4S] cluster</name>
        <dbReference type="ChEBI" id="CHEBI:49883"/>
    </cofactor>
</comment>
<dbReference type="GO" id="GO:0003824">
    <property type="term" value="F:catalytic activity"/>
    <property type="evidence" value="ECO:0007669"/>
    <property type="project" value="InterPro"/>
</dbReference>
<dbReference type="InterPro" id="IPR058240">
    <property type="entry name" value="rSAM_sf"/>
</dbReference>
<dbReference type="GO" id="GO:0046872">
    <property type="term" value="F:metal ion binding"/>
    <property type="evidence" value="ECO:0007669"/>
    <property type="project" value="UniProtKB-KW"/>
</dbReference>
<dbReference type="Pfam" id="PF04055">
    <property type="entry name" value="Radical_SAM"/>
    <property type="match status" value="1"/>
</dbReference>
<dbReference type="GO" id="GO:0051536">
    <property type="term" value="F:iron-sulfur cluster binding"/>
    <property type="evidence" value="ECO:0007669"/>
    <property type="project" value="UniProtKB-KW"/>
</dbReference>
<evidence type="ECO:0000259" key="6">
    <source>
        <dbReference type="Pfam" id="PF04055"/>
    </source>
</evidence>
<evidence type="ECO:0000256" key="4">
    <source>
        <dbReference type="ARBA" id="ARBA00023004"/>
    </source>
</evidence>
<proteinExistence type="predicted"/>
<evidence type="ECO:0000256" key="5">
    <source>
        <dbReference type="ARBA" id="ARBA00023014"/>
    </source>
</evidence>
<keyword evidence="3" id="KW-0479">Metal-binding</keyword>
<dbReference type="InterPro" id="IPR013785">
    <property type="entry name" value="Aldolase_TIM"/>
</dbReference>
<keyword evidence="5" id="KW-0411">Iron-sulfur</keyword>
<dbReference type="AlphaFoldDB" id="A0A7C3WTL5"/>
<evidence type="ECO:0000256" key="1">
    <source>
        <dbReference type="ARBA" id="ARBA00001966"/>
    </source>
</evidence>
<keyword evidence="2" id="KW-0949">S-adenosyl-L-methionine</keyword>
<evidence type="ECO:0000256" key="3">
    <source>
        <dbReference type="ARBA" id="ARBA00022723"/>
    </source>
</evidence>
<evidence type="ECO:0000313" key="7">
    <source>
        <dbReference type="EMBL" id="HGB31769.1"/>
    </source>
</evidence>
<dbReference type="SFLD" id="SFLDS00029">
    <property type="entry name" value="Radical_SAM"/>
    <property type="match status" value="1"/>
</dbReference>
<dbReference type="PANTHER" id="PTHR43432:SF3">
    <property type="entry name" value="SLR0285 PROTEIN"/>
    <property type="match status" value="1"/>
</dbReference>